<dbReference type="PROSITE" id="PS50262">
    <property type="entry name" value="G_PROTEIN_RECEP_F1_2"/>
    <property type="match status" value="1"/>
</dbReference>
<dbReference type="PANTHER" id="PTHR24243">
    <property type="entry name" value="G-PROTEIN COUPLED RECEPTOR"/>
    <property type="match status" value="1"/>
</dbReference>
<dbReference type="InterPro" id="IPR000276">
    <property type="entry name" value="GPCR_Rhodpsn"/>
</dbReference>
<evidence type="ECO:0000256" key="4">
    <source>
        <dbReference type="ARBA" id="ARBA00023040"/>
    </source>
</evidence>
<feature type="transmembrane region" description="Helical" evidence="9">
    <location>
        <begin position="275"/>
        <end position="293"/>
    </location>
</feature>
<dbReference type="PROSITE" id="PS00237">
    <property type="entry name" value="G_PROTEIN_RECEP_F1_1"/>
    <property type="match status" value="1"/>
</dbReference>
<dbReference type="Gene3D" id="1.20.1070.10">
    <property type="entry name" value="Rhodopsin 7-helix transmembrane proteins"/>
    <property type="match status" value="1"/>
</dbReference>
<dbReference type="Pfam" id="PF00001">
    <property type="entry name" value="7tm_1"/>
    <property type="match status" value="1"/>
</dbReference>
<dbReference type="SMART" id="SM01381">
    <property type="entry name" value="7TM_GPCR_Srsx"/>
    <property type="match status" value="1"/>
</dbReference>
<evidence type="ECO:0000256" key="7">
    <source>
        <dbReference type="ARBA" id="ARBA00023224"/>
    </source>
</evidence>
<dbReference type="OrthoDB" id="5962705at2759"/>
<evidence type="ECO:0000256" key="6">
    <source>
        <dbReference type="ARBA" id="ARBA00023170"/>
    </source>
</evidence>
<evidence type="ECO:0000256" key="5">
    <source>
        <dbReference type="ARBA" id="ARBA00023136"/>
    </source>
</evidence>
<proteinExistence type="inferred from homology"/>
<evidence type="ECO:0000256" key="3">
    <source>
        <dbReference type="ARBA" id="ARBA00022989"/>
    </source>
</evidence>
<feature type="transmembrane region" description="Helical" evidence="9">
    <location>
        <begin position="41"/>
        <end position="62"/>
    </location>
</feature>
<accession>A0A2A2K5Y0</accession>
<comment type="caution">
    <text evidence="11">The sequence shown here is derived from an EMBL/GenBank/DDBJ whole genome shotgun (WGS) entry which is preliminary data.</text>
</comment>
<dbReference type="InterPro" id="IPR017452">
    <property type="entry name" value="GPCR_Rhodpsn_7TM"/>
</dbReference>
<comment type="subcellular location">
    <subcellularLocation>
        <location evidence="1">Membrane</location>
        <topology evidence="1">Multi-pass membrane protein</topology>
    </subcellularLocation>
</comment>
<keyword evidence="7 8" id="KW-0807">Transducer</keyword>
<feature type="domain" description="G-protein coupled receptors family 1 profile" evidence="10">
    <location>
        <begin position="53"/>
        <end position="340"/>
    </location>
</feature>
<sequence>MGGPNSDECRTVYPMSNLTDYVESILGDRCQSDMIVIPTLIIYSTIFVLGLVGNICTCVVILSNKAMHNPTNFYLFSLAISDILVLVLGLPMELYQALDYAYPYTFGEYICKARAFLIEFTSYASIIIICCFSIERWLAICYPIRQKLFSTFSRAYLLILVAWVVSFVAALPMAFIVKINRLPLPDFARDQEWTHTISRDFQTVDRTDFCGMNNDEPEQQKRLIYFAFFAFFMIPALIIMLLYGHIAVKLRSADRYLQDEKPSNSERRSRSTGTVLKMLISVVVTFYLCWLPFHIQRILSVYMMNNSQEVSSAVQFLSTLVYFISGYFYYSNSAINPILYNILSQKYRTAFCRTILGERLTKRIFPNWCERKVLLHG</sequence>
<feature type="transmembrane region" description="Helical" evidence="9">
    <location>
        <begin position="115"/>
        <end position="134"/>
    </location>
</feature>
<feature type="transmembrane region" description="Helical" evidence="9">
    <location>
        <begin position="74"/>
        <end position="95"/>
    </location>
</feature>
<keyword evidence="12" id="KW-1185">Reference proteome</keyword>
<keyword evidence="6 8" id="KW-0675">Receptor</keyword>
<evidence type="ECO:0000259" key="10">
    <source>
        <dbReference type="PROSITE" id="PS50262"/>
    </source>
</evidence>
<evidence type="ECO:0000256" key="2">
    <source>
        <dbReference type="ARBA" id="ARBA00022692"/>
    </source>
</evidence>
<feature type="transmembrane region" description="Helical" evidence="9">
    <location>
        <begin position="223"/>
        <end position="243"/>
    </location>
</feature>
<reference evidence="11 12" key="1">
    <citation type="journal article" date="2017" name="Curr. Biol.">
        <title>Genome architecture and evolution of a unichromosomal asexual nematode.</title>
        <authorList>
            <person name="Fradin H."/>
            <person name="Zegar C."/>
            <person name="Gutwein M."/>
            <person name="Lucas J."/>
            <person name="Kovtun M."/>
            <person name="Corcoran D."/>
            <person name="Baugh L.R."/>
            <person name="Kiontke K."/>
            <person name="Gunsalus K."/>
            <person name="Fitch D.H."/>
            <person name="Piano F."/>
        </authorList>
    </citation>
    <scope>NUCLEOTIDE SEQUENCE [LARGE SCALE GENOMIC DNA]</scope>
    <source>
        <strain evidence="11">PF1309</strain>
    </source>
</reference>
<dbReference type="STRING" id="2018661.A0A2A2K5Y0"/>
<protein>
    <recommendedName>
        <fullName evidence="10">G-protein coupled receptors family 1 profile domain-containing protein</fullName>
    </recommendedName>
</protein>
<dbReference type="GO" id="GO:0008188">
    <property type="term" value="F:neuropeptide receptor activity"/>
    <property type="evidence" value="ECO:0007669"/>
    <property type="project" value="TreeGrafter"/>
</dbReference>
<evidence type="ECO:0000313" key="11">
    <source>
        <dbReference type="EMBL" id="PAV69387.1"/>
    </source>
</evidence>
<name>A0A2A2K5Y0_9BILA</name>
<keyword evidence="5 9" id="KW-0472">Membrane</keyword>
<dbReference type="GO" id="GO:0005886">
    <property type="term" value="C:plasma membrane"/>
    <property type="evidence" value="ECO:0007669"/>
    <property type="project" value="TreeGrafter"/>
</dbReference>
<organism evidence="11 12">
    <name type="scientific">Diploscapter pachys</name>
    <dbReference type="NCBI Taxonomy" id="2018661"/>
    <lineage>
        <taxon>Eukaryota</taxon>
        <taxon>Metazoa</taxon>
        <taxon>Ecdysozoa</taxon>
        <taxon>Nematoda</taxon>
        <taxon>Chromadorea</taxon>
        <taxon>Rhabditida</taxon>
        <taxon>Rhabditina</taxon>
        <taxon>Rhabditomorpha</taxon>
        <taxon>Rhabditoidea</taxon>
        <taxon>Rhabditidae</taxon>
        <taxon>Diploscapter</taxon>
    </lineage>
</organism>
<dbReference type="SUPFAM" id="SSF81321">
    <property type="entry name" value="Family A G protein-coupled receptor-like"/>
    <property type="match status" value="1"/>
</dbReference>
<dbReference type="PANTHER" id="PTHR24243:SF208">
    <property type="entry name" value="PYROKININ-1 RECEPTOR"/>
    <property type="match status" value="1"/>
</dbReference>
<keyword evidence="2 8" id="KW-0812">Transmembrane</keyword>
<comment type="similarity">
    <text evidence="8">Belongs to the G-protein coupled receptor 1 family.</text>
</comment>
<keyword evidence="4 8" id="KW-0297">G-protein coupled receptor</keyword>
<evidence type="ECO:0000256" key="1">
    <source>
        <dbReference type="ARBA" id="ARBA00004141"/>
    </source>
</evidence>
<dbReference type="Proteomes" id="UP000218231">
    <property type="component" value="Unassembled WGS sequence"/>
</dbReference>
<gene>
    <name evidence="11" type="ORF">WR25_14923</name>
</gene>
<dbReference type="PRINTS" id="PR00237">
    <property type="entry name" value="GPCRRHODOPSN"/>
</dbReference>
<evidence type="ECO:0000256" key="9">
    <source>
        <dbReference type="SAM" id="Phobius"/>
    </source>
</evidence>
<dbReference type="AlphaFoldDB" id="A0A2A2K5Y0"/>
<dbReference type="EMBL" id="LIAE01009524">
    <property type="protein sequence ID" value="PAV69387.1"/>
    <property type="molecule type" value="Genomic_DNA"/>
</dbReference>
<feature type="transmembrane region" description="Helical" evidence="9">
    <location>
        <begin position="155"/>
        <end position="177"/>
    </location>
</feature>
<evidence type="ECO:0000256" key="8">
    <source>
        <dbReference type="RuleBase" id="RU000688"/>
    </source>
</evidence>
<evidence type="ECO:0000313" key="12">
    <source>
        <dbReference type="Proteomes" id="UP000218231"/>
    </source>
</evidence>
<keyword evidence="3 9" id="KW-1133">Transmembrane helix</keyword>